<keyword evidence="6 13" id="KW-0067">ATP-binding</keyword>
<dbReference type="PANTHER" id="PTHR43394">
    <property type="entry name" value="ATP-DEPENDENT PERMEASE MDL1, MITOCHONDRIAL"/>
    <property type="match status" value="1"/>
</dbReference>
<evidence type="ECO:0000259" key="11">
    <source>
        <dbReference type="PROSITE" id="PS50893"/>
    </source>
</evidence>
<dbReference type="InterPro" id="IPR036640">
    <property type="entry name" value="ABC1_TM_sf"/>
</dbReference>
<evidence type="ECO:0000313" key="14">
    <source>
        <dbReference type="Proteomes" id="UP000446866"/>
    </source>
</evidence>
<keyword evidence="4 10" id="KW-0812">Transmembrane</keyword>
<dbReference type="EMBL" id="QXWK01000018">
    <property type="protein sequence ID" value="NBH62031.1"/>
    <property type="molecule type" value="Genomic_DNA"/>
</dbReference>
<feature type="transmembrane region" description="Helical" evidence="10">
    <location>
        <begin position="425"/>
        <end position="446"/>
    </location>
</feature>
<sequence>MKRIFRNIIPYWKSVLLIVLLLTVQAYCDLALPQYTADIIDTGITGKGVEHIAPERITAEEFREAQVFMEEEEAVLWNEIYVEDGADYRLNAEDEKVLEEVDEKLITAVALTYQLGHMREGDFKDTIKEAVSQNPQMAELESKIDDMSIEEIETLMGTDIDSFQAEDEEGNVSTYVDMRPLMERMIAEGQMDEAAIRNARTSMEEMITSVGEDTLKSMGIAYAASCNEAAGIDMEKVQTDYLWRAGFRMFFMAALMLAAAVCTSYLAARIGAGVGRDLRGKVFKNVVGFSNGEIDKFSTASLITRSTNDVQQIQMVTTMMLRMVLYAPILGIGGIYKVAKTGAGMGWIIAMAVLVIMGFVLLLVSIAMPKFKLMQILVDNLNLVSREILTGLSVIRAFGREKTEEERFDVANENLKKTQLFTNRVMTFMMPGMMLIMNCLVILIMWVSAQRIDSGDLQVGNMTAFITYSMLIVMSFLMLTMMSIMLPRAGVAAERIDEVLQTKSSIGEPEEPKALKEHKGVLEFKNVSFRYPGAEEDVLHHISFKAEPGKVTAMIGSTGAGKSTLVNLIPRFYDVTEGEITLDGVDIRELALHELREEIGFVPQKGVLFSGTIASNLRFGKVSATDEEIKAAAEIAQAADFIAEKEEGFDSYIAQGGSNVSGGQKQRLAIARAIAKNPKVFVFDDSFSALDMKTDAKLRKALADRVKNATEIVVAQRISTILHADQILVLDDGEIVGKGTHEELMRNCEVYRQIASSQLSEKELGGLSQSAQLPKTTEGEVNDSEE</sequence>
<evidence type="ECO:0000313" key="13">
    <source>
        <dbReference type="EMBL" id="NBH62031.1"/>
    </source>
</evidence>
<dbReference type="InterPro" id="IPR003439">
    <property type="entry name" value="ABC_transporter-like_ATP-bd"/>
</dbReference>
<keyword evidence="2" id="KW-0813">Transport</keyword>
<dbReference type="SUPFAM" id="SSF52540">
    <property type="entry name" value="P-loop containing nucleoside triphosphate hydrolases"/>
    <property type="match status" value="1"/>
</dbReference>
<feature type="domain" description="ABC transmembrane type-1" evidence="12">
    <location>
        <begin position="236"/>
        <end position="488"/>
    </location>
</feature>
<dbReference type="SUPFAM" id="SSF90123">
    <property type="entry name" value="ABC transporter transmembrane region"/>
    <property type="match status" value="1"/>
</dbReference>
<feature type="transmembrane region" description="Helical" evidence="10">
    <location>
        <begin position="466"/>
        <end position="486"/>
    </location>
</feature>
<evidence type="ECO:0000256" key="2">
    <source>
        <dbReference type="ARBA" id="ARBA00022448"/>
    </source>
</evidence>
<evidence type="ECO:0000256" key="6">
    <source>
        <dbReference type="ARBA" id="ARBA00022840"/>
    </source>
</evidence>
<protein>
    <submittedName>
        <fullName evidence="13">ABC transporter ATP-binding protein</fullName>
    </submittedName>
</protein>
<dbReference type="Gene3D" id="1.20.1560.10">
    <property type="entry name" value="ABC transporter type 1, transmembrane domain"/>
    <property type="match status" value="1"/>
</dbReference>
<dbReference type="RefSeq" id="WP_160202316.1">
    <property type="nucleotide sequence ID" value="NZ_QXWK01000018.1"/>
</dbReference>
<evidence type="ECO:0000256" key="8">
    <source>
        <dbReference type="ARBA" id="ARBA00023136"/>
    </source>
</evidence>
<dbReference type="AlphaFoldDB" id="A0A845QLT8"/>
<evidence type="ECO:0000256" key="3">
    <source>
        <dbReference type="ARBA" id="ARBA00022475"/>
    </source>
</evidence>
<evidence type="ECO:0000256" key="9">
    <source>
        <dbReference type="SAM" id="MobiDB-lite"/>
    </source>
</evidence>
<evidence type="ECO:0000256" key="4">
    <source>
        <dbReference type="ARBA" id="ARBA00022692"/>
    </source>
</evidence>
<dbReference type="InterPro" id="IPR011527">
    <property type="entry name" value="ABC1_TM_dom"/>
</dbReference>
<keyword evidence="7 10" id="KW-1133">Transmembrane helix</keyword>
<dbReference type="Proteomes" id="UP000446866">
    <property type="component" value="Unassembled WGS sequence"/>
</dbReference>
<feature type="transmembrane region" description="Helical" evidence="10">
    <location>
        <begin position="345"/>
        <end position="367"/>
    </location>
</feature>
<dbReference type="GO" id="GO:0005524">
    <property type="term" value="F:ATP binding"/>
    <property type="evidence" value="ECO:0007669"/>
    <property type="project" value="UniProtKB-KW"/>
</dbReference>
<dbReference type="InterPro" id="IPR003593">
    <property type="entry name" value="AAA+_ATPase"/>
</dbReference>
<comment type="subcellular location">
    <subcellularLocation>
        <location evidence="1">Cell membrane</location>
        <topology evidence="1">Multi-pass membrane protein</topology>
    </subcellularLocation>
</comment>
<dbReference type="GO" id="GO:0015421">
    <property type="term" value="F:ABC-type oligopeptide transporter activity"/>
    <property type="evidence" value="ECO:0007669"/>
    <property type="project" value="TreeGrafter"/>
</dbReference>
<evidence type="ECO:0000256" key="10">
    <source>
        <dbReference type="SAM" id="Phobius"/>
    </source>
</evidence>
<dbReference type="InterPro" id="IPR027417">
    <property type="entry name" value="P-loop_NTPase"/>
</dbReference>
<feature type="domain" description="ABC transporter" evidence="11">
    <location>
        <begin position="522"/>
        <end position="757"/>
    </location>
</feature>
<dbReference type="InterPro" id="IPR017871">
    <property type="entry name" value="ABC_transporter-like_CS"/>
</dbReference>
<dbReference type="SMART" id="SM00382">
    <property type="entry name" value="AAA"/>
    <property type="match status" value="1"/>
</dbReference>
<keyword evidence="3" id="KW-1003">Cell membrane</keyword>
<dbReference type="InterPro" id="IPR039421">
    <property type="entry name" value="Type_1_exporter"/>
</dbReference>
<feature type="transmembrane region" description="Helical" evidence="10">
    <location>
        <begin position="320"/>
        <end position="339"/>
    </location>
</feature>
<dbReference type="FunFam" id="3.40.50.300:FF:000221">
    <property type="entry name" value="Multidrug ABC transporter ATP-binding protein"/>
    <property type="match status" value="1"/>
</dbReference>
<keyword evidence="14" id="KW-1185">Reference proteome</keyword>
<name>A0A845QLT8_9FIRM</name>
<dbReference type="Pfam" id="PF00664">
    <property type="entry name" value="ABC_membrane"/>
    <property type="match status" value="1"/>
</dbReference>
<dbReference type="CDD" id="cd18548">
    <property type="entry name" value="ABC_6TM_Tm287_like"/>
    <property type="match status" value="1"/>
</dbReference>
<dbReference type="PANTHER" id="PTHR43394:SF1">
    <property type="entry name" value="ATP-BINDING CASSETTE SUB-FAMILY B MEMBER 10, MITOCHONDRIAL"/>
    <property type="match status" value="1"/>
</dbReference>
<organism evidence="13 14">
    <name type="scientific">Anaerotruncus colihominis</name>
    <dbReference type="NCBI Taxonomy" id="169435"/>
    <lineage>
        <taxon>Bacteria</taxon>
        <taxon>Bacillati</taxon>
        <taxon>Bacillota</taxon>
        <taxon>Clostridia</taxon>
        <taxon>Eubacteriales</taxon>
        <taxon>Oscillospiraceae</taxon>
        <taxon>Anaerotruncus</taxon>
    </lineage>
</organism>
<keyword evidence="8 10" id="KW-0472">Membrane</keyword>
<dbReference type="GO" id="GO:0005886">
    <property type="term" value="C:plasma membrane"/>
    <property type="evidence" value="ECO:0007669"/>
    <property type="project" value="UniProtKB-SubCell"/>
</dbReference>
<dbReference type="GO" id="GO:0016887">
    <property type="term" value="F:ATP hydrolysis activity"/>
    <property type="evidence" value="ECO:0007669"/>
    <property type="project" value="InterPro"/>
</dbReference>
<evidence type="ECO:0000256" key="1">
    <source>
        <dbReference type="ARBA" id="ARBA00004651"/>
    </source>
</evidence>
<dbReference type="Gene3D" id="3.40.50.300">
    <property type="entry name" value="P-loop containing nucleotide triphosphate hydrolases"/>
    <property type="match status" value="1"/>
</dbReference>
<dbReference type="PROSITE" id="PS00211">
    <property type="entry name" value="ABC_TRANSPORTER_1"/>
    <property type="match status" value="1"/>
</dbReference>
<dbReference type="PROSITE" id="PS50893">
    <property type="entry name" value="ABC_TRANSPORTER_2"/>
    <property type="match status" value="1"/>
</dbReference>
<feature type="region of interest" description="Disordered" evidence="9">
    <location>
        <begin position="762"/>
        <end position="786"/>
    </location>
</feature>
<evidence type="ECO:0000256" key="5">
    <source>
        <dbReference type="ARBA" id="ARBA00022741"/>
    </source>
</evidence>
<dbReference type="Pfam" id="PF00005">
    <property type="entry name" value="ABC_tran"/>
    <property type="match status" value="1"/>
</dbReference>
<proteinExistence type="predicted"/>
<keyword evidence="5" id="KW-0547">Nucleotide-binding</keyword>
<dbReference type="PROSITE" id="PS50929">
    <property type="entry name" value="ABC_TM1F"/>
    <property type="match status" value="1"/>
</dbReference>
<evidence type="ECO:0000256" key="7">
    <source>
        <dbReference type="ARBA" id="ARBA00022989"/>
    </source>
</evidence>
<reference evidence="13 14" key="1">
    <citation type="submission" date="2018-08" db="EMBL/GenBank/DDBJ databases">
        <title>Murine metabolic-syndrome-specific gut microbial biobank.</title>
        <authorList>
            <person name="Liu C."/>
        </authorList>
    </citation>
    <scope>NUCLEOTIDE SEQUENCE [LARGE SCALE GENOMIC DNA]</scope>
    <source>
        <strain evidence="13 14">28</strain>
    </source>
</reference>
<comment type="caution">
    <text evidence="13">The sequence shown here is derived from an EMBL/GenBank/DDBJ whole genome shotgun (WGS) entry which is preliminary data.</text>
</comment>
<gene>
    <name evidence="13" type="ORF">D0435_10250</name>
</gene>
<evidence type="ECO:0000259" key="12">
    <source>
        <dbReference type="PROSITE" id="PS50929"/>
    </source>
</evidence>
<accession>A0A845QLT8</accession>
<feature type="transmembrane region" description="Helical" evidence="10">
    <location>
        <begin position="249"/>
        <end position="268"/>
    </location>
</feature>